<dbReference type="PANTHER" id="PTHR23502:SF51">
    <property type="entry name" value="QUINIDINE RESISTANCE PROTEIN 1-RELATED"/>
    <property type="match status" value="1"/>
</dbReference>
<evidence type="ECO:0000313" key="8">
    <source>
        <dbReference type="EMBL" id="KAJ7354428.1"/>
    </source>
</evidence>
<feature type="transmembrane region" description="Helical" evidence="7">
    <location>
        <begin position="199"/>
        <end position="218"/>
    </location>
</feature>
<feature type="transmembrane region" description="Helical" evidence="7">
    <location>
        <begin position="120"/>
        <end position="140"/>
    </location>
</feature>
<evidence type="ECO:0000256" key="4">
    <source>
        <dbReference type="ARBA" id="ARBA00022989"/>
    </source>
</evidence>
<evidence type="ECO:0000256" key="6">
    <source>
        <dbReference type="SAM" id="MobiDB-lite"/>
    </source>
</evidence>
<keyword evidence="2" id="KW-0813">Transport</keyword>
<keyword evidence="4 7" id="KW-1133">Transmembrane helix</keyword>
<name>A0AAD7ABT8_9AGAR</name>
<reference evidence="8" key="1">
    <citation type="submission" date="2023-03" db="EMBL/GenBank/DDBJ databases">
        <title>Massive genome expansion in bonnet fungi (Mycena s.s.) driven by repeated elements and novel gene families across ecological guilds.</title>
        <authorList>
            <consortium name="Lawrence Berkeley National Laboratory"/>
            <person name="Harder C.B."/>
            <person name="Miyauchi S."/>
            <person name="Viragh M."/>
            <person name="Kuo A."/>
            <person name="Thoen E."/>
            <person name="Andreopoulos B."/>
            <person name="Lu D."/>
            <person name="Skrede I."/>
            <person name="Drula E."/>
            <person name="Henrissat B."/>
            <person name="Morin E."/>
            <person name="Kohler A."/>
            <person name="Barry K."/>
            <person name="LaButti K."/>
            <person name="Morin E."/>
            <person name="Salamov A."/>
            <person name="Lipzen A."/>
            <person name="Mereny Z."/>
            <person name="Hegedus B."/>
            <person name="Baldrian P."/>
            <person name="Stursova M."/>
            <person name="Weitz H."/>
            <person name="Taylor A."/>
            <person name="Grigoriev I.V."/>
            <person name="Nagy L.G."/>
            <person name="Martin F."/>
            <person name="Kauserud H."/>
        </authorList>
    </citation>
    <scope>NUCLEOTIDE SEQUENCE</scope>
    <source>
        <strain evidence="8">CBHHK002</strain>
    </source>
</reference>
<dbReference type="Pfam" id="PF07690">
    <property type="entry name" value="MFS_1"/>
    <property type="match status" value="1"/>
</dbReference>
<dbReference type="PANTHER" id="PTHR23502">
    <property type="entry name" value="MAJOR FACILITATOR SUPERFAMILY"/>
    <property type="match status" value="1"/>
</dbReference>
<comment type="subcellular location">
    <subcellularLocation>
        <location evidence="1">Membrane</location>
        <topology evidence="1">Multi-pass membrane protein</topology>
    </subcellularLocation>
</comment>
<evidence type="ECO:0000256" key="1">
    <source>
        <dbReference type="ARBA" id="ARBA00004141"/>
    </source>
</evidence>
<keyword evidence="5 7" id="KW-0472">Membrane</keyword>
<organism evidence="8 9">
    <name type="scientific">Mycena albidolilacea</name>
    <dbReference type="NCBI Taxonomy" id="1033008"/>
    <lineage>
        <taxon>Eukaryota</taxon>
        <taxon>Fungi</taxon>
        <taxon>Dikarya</taxon>
        <taxon>Basidiomycota</taxon>
        <taxon>Agaricomycotina</taxon>
        <taxon>Agaricomycetes</taxon>
        <taxon>Agaricomycetidae</taxon>
        <taxon>Agaricales</taxon>
        <taxon>Marasmiineae</taxon>
        <taxon>Mycenaceae</taxon>
        <taxon>Mycena</taxon>
    </lineage>
</organism>
<evidence type="ECO:0000256" key="2">
    <source>
        <dbReference type="ARBA" id="ARBA00022448"/>
    </source>
</evidence>
<dbReference type="Proteomes" id="UP001218218">
    <property type="component" value="Unassembled WGS sequence"/>
</dbReference>
<feature type="transmembrane region" description="Helical" evidence="7">
    <location>
        <begin position="356"/>
        <end position="377"/>
    </location>
</feature>
<evidence type="ECO:0000313" key="9">
    <source>
        <dbReference type="Proteomes" id="UP001218218"/>
    </source>
</evidence>
<keyword evidence="3 7" id="KW-0812">Transmembrane</keyword>
<feature type="transmembrane region" description="Helical" evidence="7">
    <location>
        <begin position="325"/>
        <end position="344"/>
    </location>
</feature>
<evidence type="ECO:0000256" key="7">
    <source>
        <dbReference type="SAM" id="Phobius"/>
    </source>
</evidence>
<proteinExistence type="predicted"/>
<protein>
    <submittedName>
        <fullName evidence="8">MFS general substrate transporter</fullName>
    </submittedName>
</protein>
<dbReference type="SUPFAM" id="SSF103473">
    <property type="entry name" value="MFS general substrate transporter"/>
    <property type="match status" value="1"/>
</dbReference>
<accession>A0AAD7ABT8</accession>
<feature type="transmembrane region" description="Helical" evidence="7">
    <location>
        <begin position="39"/>
        <end position="58"/>
    </location>
</feature>
<dbReference type="EMBL" id="JARIHO010000010">
    <property type="protein sequence ID" value="KAJ7354428.1"/>
    <property type="molecule type" value="Genomic_DNA"/>
</dbReference>
<feature type="region of interest" description="Disordered" evidence="6">
    <location>
        <begin position="1"/>
        <end position="29"/>
    </location>
</feature>
<dbReference type="InterPro" id="IPR011701">
    <property type="entry name" value="MFS"/>
</dbReference>
<evidence type="ECO:0000256" key="3">
    <source>
        <dbReference type="ARBA" id="ARBA00022692"/>
    </source>
</evidence>
<dbReference type="Gene3D" id="1.20.1250.20">
    <property type="entry name" value="MFS general substrate transporter like domains"/>
    <property type="match status" value="1"/>
</dbReference>
<evidence type="ECO:0000256" key="5">
    <source>
        <dbReference type="ARBA" id="ARBA00023136"/>
    </source>
</evidence>
<feature type="transmembrane region" description="Helical" evidence="7">
    <location>
        <begin position="93"/>
        <end position="114"/>
    </location>
</feature>
<gene>
    <name evidence="8" type="ORF">DFH08DRAFT_912804</name>
</gene>
<comment type="caution">
    <text evidence="8">The sequence shown here is derived from an EMBL/GenBank/DDBJ whole genome shotgun (WGS) entry which is preliminary data.</text>
</comment>
<keyword evidence="9" id="KW-1185">Reference proteome</keyword>
<dbReference type="AlphaFoldDB" id="A0AAD7ABT8"/>
<feature type="transmembrane region" description="Helical" evidence="7">
    <location>
        <begin position="389"/>
        <end position="409"/>
    </location>
</feature>
<dbReference type="InterPro" id="IPR036259">
    <property type="entry name" value="MFS_trans_sf"/>
</dbReference>
<dbReference type="GO" id="GO:0005886">
    <property type="term" value="C:plasma membrane"/>
    <property type="evidence" value="ECO:0007669"/>
    <property type="project" value="TreeGrafter"/>
</dbReference>
<dbReference type="GO" id="GO:0022857">
    <property type="term" value="F:transmembrane transporter activity"/>
    <property type="evidence" value="ECO:0007669"/>
    <property type="project" value="InterPro"/>
</dbReference>
<feature type="transmembrane region" description="Helical" evidence="7">
    <location>
        <begin position="415"/>
        <end position="436"/>
    </location>
</feature>
<sequence>MPSDEHVQDEFTANHESRIPKQEESEPEPHSIYTPVEKWFIVALIAFGVCSGEFWRFIPVQHCSDFKHSPPSSHIYCPVIPTLSQVFRKPIELINLTVTMYIVFQGLGRFGTLADYFRRGLMFICCLLLLSASCIGLALVPSNAYWLLLLLRCLQSAGSASTIALGAGVIGDISTLRNGAVGPVIGPVLGGVLTDRLGWRPFLCISSTGCALILILFLPETLRSLVGNGSILPPAISSPVLPLIGRRAAKLTSTSPLPAPANHSKTLSAFSIGGGMLIGSASSRQLLDWDYQRVKRSILAKTEKTTESHDEGSNSSSFPIEKARLRLLPILLTCFVASCAAYGWCIERRVSIAGPLVFLVVGLFTMAIMNAAQTLILDLVPSQSLPNNLVRCALSAAFVAVIQPILSALGAEWTYVLLAGMCVVVSPLIYIVIRIGPRYCVKRRRSKAAGAQEEN</sequence>